<name>A0A1R1PKC0_ZANCU</name>
<dbReference type="Proteomes" id="UP000188320">
    <property type="component" value="Unassembled WGS sequence"/>
</dbReference>
<keyword evidence="2" id="KW-1185">Reference proteome</keyword>
<protein>
    <submittedName>
        <fullName evidence="1">Uncharacterized protein</fullName>
    </submittedName>
</protein>
<dbReference type="OrthoDB" id="2406827at2759"/>
<organism evidence="1 2">
    <name type="scientific">Zancudomyces culisetae</name>
    <name type="common">Gut fungus</name>
    <name type="synonym">Smittium culisetae</name>
    <dbReference type="NCBI Taxonomy" id="1213189"/>
    <lineage>
        <taxon>Eukaryota</taxon>
        <taxon>Fungi</taxon>
        <taxon>Fungi incertae sedis</taxon>
        <taxon>Zoopagomycota</taxon>
        <taxon>Kickxellomycotina</taxon>
        <taxon>Harpellomycetes</taxon>
        <taxon>Harpellales</taxon>
        <taxon>Legeriomycetaceae</taxon>
        <taxon>Zancudomyces</taxon>
    </lineage>
</organism>
<sequence>MDNTTSQELVEQLQALTMTMSKLDEEIKNFRPDLIYKPHSSFIEHMPSTKNDFYRSYLPDEDKRVLLYESHKFKGMNYTHPQINETFGPAIKKTDRNLYKIQQMLAQSTRYIDTMAYEVVFKKEKSAEGMEICWALQTT</sequence>
<dbReference type="EMBL" id="LSSK01000914">
    <property type="protein sequence ID" value="OMH81379.1"/>
    <property type="molecule type" value="Genomic_DNA"/>
</dbReference>
<dbReference type="AlphaFoldDB" id="A0A1R1PKC0"/>
<gene>
    <name evidence="1" type="ORF">AX774_g5162</name>
</gene>
<proteinExistence type="predicted"/>
<evidence type="ECO:0000313" key="2">
    <source>
        <dbReference type="Proteomes" id="UP000188320"/>
    </source>
</evidence>
<reference evidence="2" key="1">
    <citation type="submission" date="2017-01" db="EMBL/GenBank/DDBJ databases">
        <authorList>
            <person name="Wang Y."/>
            <person name="White M."/>
            <person name="Kvist S."/>
            <person name="Moncalvo J.-M."/>
        </authorList>
    </citation>
    <scope>NUCLEOTIDE SEQUENCE [LARGE SCALE GENOMIC DNA]</scope>
    <source>
        <strain evidence="2">COL-18-3</strain>
    </source>
</reference>
<accession>A0A1R1PKC0</accession>
<evidence type="ECO:0000313" key="1">
    <source>
        <dbReference type="EMBL" id="OMH81379.1"/>
    </source>
</evidence>
<comment type="caution">
    <text evidence="1">The sequence shown here is derived from an EMBL/GenBank/DDBJ whole genome shotgun (WGS) entry which is preliminary data.</text>
</comment>